<sequence>MVSKSEKAILLMLNIDYPVKGRRLQNLYWLSHNIPLTSTFLDIPNTNGTIPLCYDQPTKVWEGDTAHQYVFLLYHQPPSFAFNSSYMDTEYSVSEKRIGYGLGDPQPVVGGDDTLGFDLAVFEADNQLGRPVAASYFTMYKVRQKDLAEWQEIEIEKQVERVRWEANSTKDHLNEEEREWEMVRAGLGW</sequence>
<dbReference type="STRING" id="86259.A0A4Z1NWQ8"/>
<dbReference type="AlphaFoldDB" id="A0A4Z1NWQ8"/>
<protein>
    <submittedName>
        <fullName evidence="1">Phosphatidylethanolamine-binding pebp</fullName>
    </submittedName>
</protein>
<name>A0A4Z1NWQ8_9PEZI</name>
<dbReference type="SUPFAM" id="SSF49777">
    <property type="entry name" value="PEBP-like"/>
    <property type="match status" value="1"/>
</dbReference>
<dbReference type="Proteomes" id="UP000298493">
    <property type="component" value="Unassembled WGS sequence"/>
</dbReference>
<dbReference type="Gene3D" id="3.90.280.10">
    <property type="entry name" value="PEBP-like"/>
    <property type="match status" value="1"/>
</dbReference>
<organism evidence="1 2">
    <name type="scientific">Venturia nashicola</name>
    <dbReference type="NCBI Taxonomy" id="86259"/>
    <lineage>
        <taxon>Eukaryota</taxon>
        <taxon>Fungi</taxon>
        <taxon>Dikarya</taxon>
        <taxon>Ascomycota</taxon>
        <taxon>Pezizomycotina</taxon>
        <taxon>Dothideomycetes</taxon>
        <taxon>Pleosporomycetidae</taxon>
        <taxon>Venturiales</taxon>
        <taxon>Venturiaceae</taxon>
        <taxon>Venturia</taxon>
    </lineage>
</organism>
<keyword evidence="2" id="KW-1185">Reference proteome</keyword>
<reference evidence="1 2" key="1">
    <citation type="submission" date="2019-04" db="EMBL/GenBank/DDBJ databases">
        <title>High contiguity whole genome sequence and gene annotation resource for two Venturia nashicola isolates.</title>
        <authorList>
            <person name="Prokchorchik M."/>
            <person name="Won K."/>
            <person name="Lee Y."/>
            <person name="Choi E.D."/>
            <person name="Segonzac C."/>
            <person name="Sohn K.H."/>
        </authorList>
    </citation>
    <scope>NUCLEOTIDE SEQUENCE [LARGE SCALE GENOMIC DNA]</scope>
    <source>
        <strain evidence="1 2">PRI2</strain>
    </source>
</reference>
<comment type="caution">
    <text evidence="1">The sequence shown here is derived from an EMBL/GenBank/DDBJ whole genome shotgun (WGS) entry which is preliminary data.</text>
</comment>
<evidence type="ECO:0000313" key="2">
    <source>
        <dbReference type="Proteomes" id="UP000298493"/>
    </source>
</evidence>
<dbReference type="InterPro" id="IPR036610">
    <property type="entry name" value="PEBP-like_sf"/>
</dbReference>
<gene>
    <name evidence="1" type="ORF">E6O75_ATG10226</name>
</gene>
<accession>A0A4Z1NWQ8</accession>
<proteinExistence type="predicted"/>
<dbReference type="EMBL" id="SNSC02000032">
    <property type="protein sequence ID" value="TID12873.1"/>
    <property type="molecule type" value="Genomic_DNA"/>
</dbReference>
<evidence type="ECO:0000313" key="1">
    <source>
        <dbReference type="EMBL" id="TID12873.1"/>
    </source>
</evidence>